<evidence type="ECO:0000259" key="7">
    <source>
        <dbReference type="PROSITE" id="PS50089"/>
    </source>
</evidence>
<dbReference type="GO" id="GO:0031213">
    <property type="term" value="C:RSF complex"/>
    <property type="evidence" value="ECO:0007669"/>
    <property type="project" value="InterPro"/>
</dbReference>
<dbReference type="InterPro" id="IPR001841">
    <property type="entry name" value="Znf_RING"/>
</dbReference>
<evidence type="ECO:0000313" key="8">
    <source>
        <dbReference type="EMBL" id="CAF2113959.1"/>
    </source>
</evidence>
<evidence type="ECO:0000256" key="5">
    <source>
        <dbReference type="SAM" id="MobiDB-lite"/>
    </source>
</evidence>
<organism evidence="8 9">
    <name type="scientific">Rotaria magnacalcarata</name>
    <dbReference type="NCBI Taxonomy" id="392030"/>
    <lineage>
        <taxon>Eukaryota</taxon>
        <taxon>Metazoa</taxon>
        <taxon>Spiralia</taxon>
        <taxon>Gnathifera</taxon>
        <taxon>Rotifera</taxon>
        <taxon>Eurotatoria</taxon>
        <taxon>Bdelloidea</taxon>
        <taxon>Philodinida</taxon>
        <taxon>Philodinidae</taxon>
        <taxon>Rotaria</taxon>
    </lineage>
</organism>
<reference evidence="8" key="1">
    <citation type="submission" date="2021-02" db="EMBL/GenBank/DDBJ databases">
        <authorList>
            <person name="Nowell W R."/>
        </authorList>
    </citation>
    <scope>NUCLEOTIDE SEQUENCE</scope>
</reference>
<feature type="compositionally biased region" description="Low complexity" evidence="5">
    <location>
        <begin position="474"/>
        <end position="487"/>
    </location>
</feature>
<dbReference type="AlphaFoldDB" id="A0A816UYI8"/>
<protein>
    <recommendedName>
        <fullName evidence="10">Remodeling and spacing factor 1</fullName>
    </recommendedName>
</protein>
<feature type="compositionally biased region" description="Basic and acidic residues" evidence="5">
    <location>
        <begin position="790"/>
        <end position="802"/>
    </location>
</feature>
<dbReference type="SMART" id="SM00249">
    <property type="entry name" value="PHD"/>
    <property type="match status" value="1"/>
</dbReference>
<dbReference type="EMBL" id="CAJNRE010012826">
    <property type="protein sequence ID" value="CAF2113959.1"/>
    <property type="molecule type" value="Genomic_DNA"/>
</dbReference>
<dbReference type="GO" id="GO:0042393">
    <property type="term" value="F:histone binding"/>
    <property type="evidence" value="ECO:0007669"/>
    <property type="project" value="TreeGrafter"/>
</dbReference>
<feature type="compositionally biased region" description="Acidic residues" evidence="5">
    <location>
        <begin position="535"/>
        <end position="554"/>
    </location>
</feature>
<sequence>MIEEKEDPILAAPTLVKEESTLMDPHDGDTTSNNVDSTSNEKEKNRLKYDQRRISLLNNPNYGVILSFLDKFHSHVDLQDYPLHLLEENLLSDEENISPRLIDFHITLLKRITLGKGAQRDKFVPVITKFAYRFDYDDGEYLKANGYSQAEIDIKLRILKNLLETQFDYNQGFKTALIEKQAFEVRSQPFGRDRSGASYWLFLDNECFIRLFRETVDDERNWTNVAKDNDELESIIRLLVTDYVVRKKFPDWKFTHEPLNSLEQSHEFEQLYAVKLVNVKKESELEIKPSSPSLLSPEPINNKCNSIIKSTKSLSKGLIKNEVQSHGESLNSVDKNGERSRVVSSEDANPMELAREINNNQEDKELKSPTKKSRGRRKSSNWNKKKRRTMSNTSKKDEPEPEIQTPKTPMKGRKRKQLVVDANEIEDTKRKEETSQDKDTTQILLDDELNINEDLPIALRRSRRARKAPINELSSTTSSPTKSVSHTPTKKKLTNGKLKSASQTTMKASSKSNRHRKRGRRRGNGKSSVNGCSSSDEDNQPSEEEEDEYDTDDYLPDKTQIDELNDDDLLEQEEDDDEFVPRRSAKTVAKRHVQMNENNIEASSSSCCVCSKTDRPESLLLCDDCDDPYHLECLKPILLAVPDGDWYCPLCEHKRLCDNLVEKLIQLIKEHEELEIKRTQCMSKRSNRLANVMLNLDRMVKRSSKKRRPNGIVYSDEEKEDEDNKSENEEDENNDDDGDDDDDDDSVYGFKDDASIDDTETQKSRRDAEEMESSDRLGVRSCRRKPQNYRFDDYDKKMKEAMIEAGVNGDEIDKDSDESDKEDKTTATKKRGAYNKDDDFDISDTKKDDDEFAPDPNRSDDSATEEEEDYDEDDTSDDDDDGWKSKRRSSPKKKSKSKSNRNSRKSKTNSDDDESLSETELNHFQTVDTTKSDTMNDDDLNETNDDRRRSTRTAAQKSYSKQQDDDNSEEDDDEDLFENGRPPPRRMRYKKRRGSDDSFVDDDDDYEKLARKRKIVKYGKSISRSSITDHIKKLVDEESQPSEGKVSASASQDETKEEINDTPKQQNKVPSTDYEEPPQSDDDDFPDEQEIFKANGLLKLQNNLSGPKPAAFRPPFMAPTHSYQHAIVDPTARFAMIRPPVRPATNIVYSSNGLANNLVESQQPSDSNQVNGYISPSW</sequence>
<dbReference type="InterPro" id="IPR019786">
    <property type="entry name" value="Zinc_finger_PHD-type_CS"/>
</dbReference>
<dbReference type="GO" id="GO:0045892">
    <property type="term" value="P:negative regulation of DNA-templated transcription"/>
    <property type="evidence" value="ECO:0007669"/>
    <property type="project" value="TreeGrafter"/>
</dbReference>
<evidence type="ECO:0000256" key="1">
    <source>
        <dbReference type="ARBA" id="ARBA00022723"/>
    </source>
</evidence>
<feature type="compositionally biased region" description="Acidic residues" evidence="5">
    <location>
        <begin position="965"/>
        <end position="977"/>
    </location>
</feature>
<dbReference type="InterPro" id="IPR019787">
    <property type="entry name" value="Znf_PHD-finger"/>
</dbReference>
<evidence type="ECO:0000259" key="6">
    <source>
        <dbReference type="PROSITE" id="PS50016"/>
    </source>
</evidence>
<keyword evidence="2 4" id="KW-0863">Zinc-finger</keyword>
<dbReference type="InterPro" id="IPR011011">
    <property type="entry name" value="Znf_FYVE_PHD"/>
</dbReference>
<feature type="compositionally biased region" description="Basic residues" evidence="5">
    <location>
        <begin position="983"/>
        <end position="993"/>
    </location>
</feature>
<evidence type="ECO:0000256" key="4">
    <source>
        <dbReference type="PROSITE-ProRule" id="PRU00175"/>
    </source>
</evidence>
<feature type="compositionally biased region" description="Polar residues" evidence="5">
    <location>
        <begin position="325"/>
        <end position="334"/>
    </location>
</feature>
<accession>A0A816UYI8</accession>
<gene>
    <name evidence="8" type="ORF">MBJ925_LOCUS24627</name>
</gene>
<feature type="compositionally biased region" description="Basic residues" evidence="5">
    <location>
        <begin position="369"/>
        <end position="389"/>
    </location>
</feature>
<evidence type="ECO:0000256" key="2">
    <source>
        <dbReference type="ARBA" id="ARBA00022771"/>
    </source>
</evidence>
<feature type="domain" description="PHD-type" evidence="6">
    <location>
        <begin position="604"/>
        <end position="654"/>
    </location>
</feature>
<dbReference type="SUPFAM" id="SSF57903">
    <property type="entry name" value="FYVE/PHD zinc finger"/>
    <property type="match status" value="1"/>
</dbReference>
<feature type="compositionally biased region" description="Polar residues" evidence="5">
    <location>
        <begin position="952"/>
        <end position="961"/>
    </location>
</feature>
<feature type="compositionally biased region" description="Acidic residues" evidence="5">
    <location>
        <begin position="715"/>
        <end position="746"/>
    </location>
</feature>
<feature type="compositionally biased region" description="Basic and acidic residues" evidence="5">
    <location>
        <begin position="750"/>
        <end position="778"/>
    </location>
</feature>
<feature type="compositionally biased region" description="Acidic residues" evidence="5">
    <location>
        <begin position="1073"/>
        <end position="1089"/>
    </location>
</feature>
<dbReference type="Pfam" id="PF00628">
    <property type="entry name" value="PHD"/>
    <property type="match status" value="1"/>
</dbReference>
<dbReference type="PROSITE" id="PS01359">
    <property type="entry name" value="ZF_PHD_1"/>
    <property type="match status" value="1"/>
</dbReference>
<feature type="compositionally biased region" description="Basic and acidic residues" evidence="5">
    <location>
        <begin position="1027"/>
        <end position="1036"/>
    </location>
</feature>
<dbReference type="PROSITE" id="PS50016">
    <property type="entry name" value="ZF_PHD_2"/>
    <property type="match status" value="1"/>
</dbReference>
<proteinExistence type="predicted"/>
<dbReference type="Proteomes" id="UP000663824">
    <property type="component" value="Unassembled WGS sequence"/>
</dbReference>
<evidence type="ECO:0000313" key="9">
    <source>
        <dbReference type="Proteomes" id="UP000663824"/>
    </source>
</evidence>
<keyword evidence="3" id="KW-0862">Zinc</keyword>
<feature type="compositionally biased region" description="Acidic residues" evidence="5">
    <location>
        <begin position="563"/>
        <end position="578"/>
    </location>
</feature>
<dbReference type="GO" id="GO:0008270">
    <property type="term" value="F:zinc ion binding"/>
    <property type="evidence" value="ECO:0007669"/>
    <property type="project" value="UniProtKB-KW"/>
</dbReference>
<feature type="region of interest" description="Disordered" evidence="5">
    <location>
        <begin position="325"/>
        <end position="441"/>
    </location>
</feature>
<comment type="caution">
    <text evidence="8">The sequence shown here is derived from an EMBL/GenBank/DDBJ whole genome shotgun (WGS) entry which is preliminary data.</text>
</comment>
<feature type="compositionally biased region" description="Basic and acidic residues" evidence="5">
    <location>
        <begin position="426"/>
        <end position="440"/>
    </location>
</feature>
<feature type="compositionally biased region" description="Low complexity" evidence="5">
    <location>
        <begin position="525"/>
        <end position="534"/>
    </location>
</feature>
<dbReference type="InterPro" id="IPR001965">
    <property type="entry name" value="Znf_PHD"/>
</dbReference>
<evidence type="ECO:0000256" key="3">
    <source>
        <dbReference type="ARBA" id="ARBA00022833"/>
    </source>
</evidence>
<feature type="region of interest" description="Disordered" evidence="5">
    <location>
        <begin position="1"/>
        <end position="44"/>
    </location>
</feature>
<feature type="compositionally biased region" description="Polar residues" evidence="5">
    <location>
        <begin position="918"/>
        <end position="933"/>
    </location>
</feature>
<feature type="compositionally biased region" description="Basic residues" evidence="5">
    <location>
        <begin position="885"/>
        <end position="907"/>
    </location>
</feature>
<dbReference type="PANTHER" id="PTHR14296:SF16">
    <property type="entry name" value="REMODELING AND SPACING FACTOR 1"/>
    <property type="match status" value="1"/>
</dbReference>
<feature type="region of interest" description="Disordered" evidence="5">
    <location>
        <begin position="700"/>
        <end position="1089"/>
    </location>
</feature>
<name>A0A816UYI8_9BILA</name>
<feature type="domain" description="RING-type" evidence="7">
    <location>
        <begin position="607"/>
        <end position="652"/>
    </location>
</feature>
<dbReference type="PROSITE" id="PS50089">
    <property type="entry name" value="ZF_RING_2"/>
    <property type="match status" value="1"/>
</dbReference>
<dbReference type="PANTHER" id="PTHR14296">
    <property type="entry name" value="REMODELING AND SPACING FACTOR 1"/>
    <property type="match status" value="1"/>
</dbReference>
<dbReference type="Gene3D" id="2.30.30.1150">
    <property type="match status" value="1"/>
</dbReference>
<evidence type="ECO:0008006" key="10">
    <source>
        <dbReference type="Google" id="ProtNLM"/>
    </source>
</evidence>
<dbReference type="InterPro" id="IPR028938">
    <property type="entry name" value="Rsf1-like"/>
</dbReference>
<feature type="region of interest" description="Disordered" evidence="5">
    <location>
        <begin position="460"/>
        <end position="583"/>
    </location>
</feature>
<feature type="compositionally biased region" description="Acidic residues" evidence="5">
    <location>
        <begin position="862"/>
        <end position="881"/>
    </location>
</feature>
<feature type="compositionally biased region" description="Basic residues" evidence="5">
    <location>
        <begin position="512"/>
        <end position="524"/>
    </location>
</feature>
<feature type="compositionally biased region" description="Basic and acidic residues" evidence="5">
    <location>
        <begin position="16"/>
        <end position="29"/>
    </location>
</feature>
<feature type="compositionally biased region" description="Acidic residues" evidence="5">
    <location>
        <begin position="810"/>
        <end position="820"/>
    </location>
</feature>
<dbReference type="CDD" id="cd15543">
    <property type="entry name" value="PHD_RSF1"/>
    <property type="match status" value="1"/>
</dbReference>
<keyword evidence="1" id="KW-0479">Metal-binding</keyword>